<dbReference type="AlphaFoldDB" id="A0A1V4KE72"/>
<gene>
    <name evidence="1" type="ORF">AV530_004788</name>
</gene>
<comment type="caution">
    <text evidence="1">The sequence shown here is derived from an EMBL/GenBank/DDBJ whole genome shotgun (WGS) entry which is preliminary data.</text>
</comment>
<evidence type="ECO:0000313" key="2">
    <source>
        <dbReference type="Proteomes" id="UP000190648"/>
    </source>
</evidence>
<proteinExistence type="predicted"/>
<organism evidence="1 2">
    <name type="scientific">Patagioenas fasciata monilis</name>
    <dbReference type="NCBI Taxonomy" id="372326"/>
    <lineage>
        <taxon>Eukaryota</taxon>
        <taxon>Metazoa</taxon>
        <taxon>Chordata</taxon>
        <taxon>Craniata</taxon>
        <taxon>Vertebrata</taxon>
        <taxon>Euteleostomi</taxon>
        <taxon>Archelosauria</taxon>
        <taxon>Archosauria</taxon>
        <taxon>Dinosauria</taxon>
        <taxon>Saurischia</taxon>
        <taxon>Theropoda</taxon>
        <taxon>Coelurosauria</taxon>
        <taxon>Aves</taxon>
        <taxon>Neognathae</taxon>
        <taxon>Neoaves</taxon>
        <taxon>Columbimorphae</taxon>
        <taxon>Columbiformes</taxon>
        <taxon>Columbidae</taxon>
        <taxon>Patagioenas</taxon>
    </lineage>
</organism>
<protein>
    <submittedName>
        <fullName evidence="1">Uncharacterized protein</fullName>
    </submittedName>
</protein>
<reference evidence="1 2" key="1">
    <citation type="submission" date="2016-02" db="EMBL/GenBank/DDBJ databases">
        <title>Band-tailed pigeon sequencing and assembly.</title>
        <authorList>
            <person name="Soares A.E."/>
            <person name="Novak B.J."/>
            <person name="Rice E.S."/>
            <person name="O'Connell B."/>
            <person name="Chang D."/>
            <person name="Weber S."/>
            <person name="Shapiro B."/>
        </authorList>
    </citation>
    <scope>NUCLEOTIDE SEQUENCE [LARGE SCALE GENOMIC DNA]</scope>
    <source>
        <strain evidence="1">BTP2013</strain>
        <tissue evidence="1">Blood</tissue>
    </source>
</reference>
<evidence type="ECO:0000313" key="1">
    <source>
        <dbReference type="EMBL" id="OPJ82653.1"/>
    </source>
</evidence>
<accession>A0A1V4KE72</accession>
<sequence length="73" mass="7707">MANPSGSSPQQRLHKTQIWAAALAKLETKRNPCVFFTGGVPHVLQLSLGRVPAAGVPPADAAGARTKTQARLY</sequence>
<dbReference type="Proteomes" id="UP000190648">
    <property type="component" value="Unassembled WGS sequence"/>
</dbReference>
<name>A0A1V4KE72_PATFA</name>
<dbReference type="EMBL" id="LSYS01003456">
    <property type="protein sequence ID" value="OPJ82653.1"/>
    <property type="molecule type" value="Genomic_DNA"/>
</dbReference>
<keyword evidence="2" id="KW-1185">Reference proteome</keyword>